<keyword evidence="1" id="KW-0812">Transmembrane</keyword>
<keyword evidence="1" id="KW-0472">Membrane</keyword>
<accession>A0A7W8QPA1</accession>
<comment type="caution">
    <text evidence="2">The sequence shown here is derived from an EMBL/GenBank/DDBJ whole genome shotgun (WGS) entry which is preliminary data.</text>
</comment>
<evidence type="ECO:0000313" key="2">
    <source>
        <dbReference type="EMBL" id="MBB5433634.1"/>
    </source>
</evidence>
<sequence>MNLLRNGPAVPAVAAVAFLLCLVFGSTAFATWLAPRASWLLVPSALGAPFGLPGVRLSAVDLAAVALLVVLAALWTARAARLRPEAGPVRSTLSGWAAVLLGAAAGNALRGLAEAAAMGLGPLGWLGFAAGGLLSGLAWGAALGWTAGIASALLRGRTG</sequence>
<feature type="transmembrane region" description="Helical" evidence="1">
    <location>
        <begin position="95"/>
        <end position="113"/>
    </location>
</feature>
<proteinExistence type="predicted"/>
<evidence type="ECO:0000313" key="3">
    <source>
        <dbReference type="Proteomes" id="UP000572635"/>
    </source>
</evidence>
<name>A0A7W8QPA1_9ACTN</name>
<reference evidence="2 3" key="1">
    <citation type="submission" date="2020-08" db="EMBL/GenBank/DDBJ databases">
        <title>Sequencing the genomes of 1000 actinobacteria strains.</title>
        <authorList>
            <person name="Klenk H.-P."/>
        </authorList>
    </citation>
    <scope>NUCLEOTIDE SEQUENCE [LARGE SCALE GENOMIC DNA]</scope>
    <source>
        <strain evidence="2 3">DSM 44551</strain>
    </source>
</reference>
<dbReference type="RefSeq" id="WP_184393556.1">
    <property type="nucleotide sequence ID" value="NZ_BAAAJD010000125.1"/>
</dbReference>
<dbReference type="AlphaFoldDB" id="A0A7W8QPA1"/>
<organism evidence="2 3">
    <name type="scientific">Nocardiopsis composta</name>
    <dbReference type="NCBI Taxonomy" id="157465"/>
    <lineage>
        <taxon>Bacteria</taxon>
        <taxon>Bacillati</taxon>
        <taxon>Actinomycetota</taxon>
        <taxon>Actinomycetes</taxon>
        <taxon>Streptosporangiales</taxon>
        <taxon>Nocardiopsidaceae</taxon>
        <taxon>Nocardiopsis</taxon>
    </lineage>
</organism>
<keyword evidence="3" id="KW-1185">Reference proteome</keyword>
<dbReference type="Proteomes" id="UP000572635">
    <property type="component" value="Unassembled WGS sequence"/>
</dbReference>
<keyword evidence="1" id="KW-1133">Transmembrane helix</keyword>
<feature type="transmembrane region" description="Helical" evidence="1">
    <location>
        <begin position="125"/>
        <end position="154"/>
    </location>
</feature>
<evidence type="ECO:0000256" key="1">
    <source>
        <dbReference type="SAM" id="Phobius"/>
    </source>
</evidence>
<feature type="transmembrane region" description="Helical" evidence="1">
    <location>
        <begin position="54"/>
        <end position="75"/>
    </location>
</feature>
<gene>
    <name evidence="2" type="ORF">HDA36_003718</name>
</gene>
<feature type="transmembrane region" description="Helical" evidence="1">
    <location>
        <begin position="12"/>
        <end position="34"/>
    </location>
</feature>
<protein>
    <submittedName>
        <fullName evidence="2">Uncharacterized protein</fullName>
    </submittedName>
</protein>
<dbReference type="EMBL" id="JACHDB010000001">
    <property type="protein sequence ID" value="MBB5433634.1"/>
    <property type="molecule type" value="Genomic_DNA"/>
</dbReference>